<keyword evidence="9 11" id="KW-1015">Disulfide bond</keyword>
<dbReference type="EMBL" id="FNIR01000014">
    <property type="protein sequence ID" value="SDP46338.1"/>
    <property type="molecule type" value="Genomic_DNA"/>
</dbReference>
<dbReference type="GO" id="GO:0045892">
    <property type="term" value="P:negative regulation of DNA-templated transcription"/>
    <property type="evidence" value="ECO:0007669"/>
    <property type="project" value="TreeGrafter"/>
</dbReference>
<evidence type="ECO:0000256" key="7">
    <source>
        <dbReference type="ARBA" id="ARBA00023015"/>
    </source>
</evidence>
<keyword evidence="11" id="KW-0963">Cytoplasm</keyword>
<dbReference type="GO" id="GO:0047134">
    <property type="term" value="F:protein-disulfide reductase [NAD(P)H] activity"/>
    <property type="evidence" value="ECO:0007669"/>
    <property type="project" value="TreeGrafter"/>
</dbReference>
<accession>A0A1H0SYN9</accession>
<evidence type="ECO:0000256" key="10">
    <source>
        <dbReference type="ARBA" id="ARBA00023163"/>
    </source>
</evidence>
<feature type="binding site" evidence="11">
    <location>
        <position position="45"/>
    </location>
    <ligand>
        <name>[4Fe-4S] cluster</name>
        <dbReference type="ChEBI" id="CHEBI:49883"/>
    </ligand>
</feature>
<comment type="function">
    <text evidence="11">Acts as a transcriptional regulator. Probably redox-responsive. The apo- but not holo-form probably binds DNA.</text>
</comment>
<feature type="binding site" evidence="11">
    <location>
        <position position="74"/>
    </location>
    <ligand>
        <name>[4Fe-4S] cluster</name>
        <dbReference type="ChEBI" id="CHEBI:49883"/>
    </ligand>
</feature>
<evidence type="ECO:0000259" key="12">
    <source>
        <dbReference type="PROSITE" id="PS51674"/>
    </source>
</evidence>
<evidence type="ECO:0000256" key="6">
    <source>
        <dbReference type="ARBA" id="ARBA00023014"/>
    </source>
</evidence>
<dbReference type="STRING" id="1052260.SAMN05660199_03955"/>
<evidence type="ECO:0000256" key="2">
    <source>
        <dbReference type="ARBA" id="ARBA00006597"/>
    </source>
</evidence>
<keyword evidence="10 11" id="KW-0804">Transcription</keyword>
<comment type="PTM">
    <text evidence="11">The Fe-S cluster can be nitrosylated by nitric oxide (NO).</text>
</comment>
<feature type="binding site" evidence="11">
    <location>
        <position position="80"/>
    </location>
    <ligand>
        <name>[4Fe-4S] cluster</name>
        <dbReference type="ChEBI" id="CHEBI:49883"/>
    </ligand>
</feature>
<evidence type="ECO:0000256" key="8">
    <source>
        <dbReference type="ARBA" id="ARBA00023125"/>
    </source>
</evidence>
<dbReference type="GO" id="GO:0051539">
    <property type="term" value="F:4 iron, 4 sulfur cluster binding"/>
    <property type="evidence" value="ECO:0007669"/>
    <property type="project" value="UniProtKB-UniRule"/>
</dbReference>
<keyword evidence="5 11" id="KW-0408">Iron</keyword>
<evidence type="ECO:0000313" key="13">
    <source>
        <dbReference type="EMBL" id="SDP46338.1"/>
    </source>
</evidence>
<dbReference type="GO" id="GO:0046872">
    <property type="term" value="F:metal ion binding"/>
    <property type="evidence" value="ECO:0007669"/>
    <property type="project" value="UniProtKB-KW"/>
</dbReference>
<keyword evidence="6 11" id="KW-0411">Iron-sulfur</keyword>
<evidence type="ECO:0000256" key="4">
    <source>
        <dbReference type="ARBA" id="ARBA00022723"/>
    </source>
</evidence>
<evidence type="ECO:0000313" key="14">
    <source>
        <dbReference type="Proteomes" id="UP000199088"/>
    </source>
</evidence>
<comment type="PTM">
    <text evidence="11">Upon Fe-S cluster removal intramolecular disulfide bonds are formed.</text>
</comment>
<keyword evidence="4 11" id="KW-0479">Metal-binding</keyword>
<protein>
    <recommendedName>
        <fullName evidence="11">Transcriptional regulator WhiB</fullName>
    </recommendedName>
</protein>
<feature type="binding site" evidence="11">
    <location>
        <position position="71"/>
    </location>
    <ligand>
        <name>[4Fe-4S] cluster</name>
        <dbReference type="ChEBI" id="CHEBI:49883"/>
    </ligand>
</feature>
<comment type="similarity">
    <text evidence="2 11">Belongs to the WhiB family.</text>
</comment>
<dbReference type="GO" id="GO:0035731">
    <property type="term" value="F:dinitrosyl-iron complex binding"/>
    <property type="evidence" value="ECO:0007669"/>
    <property type="project" value="UniProtKB-UniRule"/>
</dbReference>
<dbReference type="PROSITE" id="PS51674">
    <property type="entry name" value="4FE4S_WBL"/>
    <property type="match status" value="1"/>
</dbReference>
<gene>
    <name evidence="11" type="primary">whiB</name>
    <name evidence="13" type="ORF">SAMN05660199_03955</name>
</gene>
<sequence>MTVPGDIPGDDVPGTPHLLPHQRPAAVRAAAHLAAQLETYAPVACQVRPDTWWFPERGGSSEPQTAAIHLCAACPVTTACLDYALAADERFGIWGGTTPTQRTTLRKDTP</sequence>
<dbReference type="Proteomes" id="UP000199088">
    <property type="component" value="Unassembled WGS sequence"/>
</dbReference>
<keyword evidence="14" id="KW-1185">Reference proteome</keyword>
<dbReference type="GO" id="GO:0045454">
    <property type="term" value="P:cell redox homeostasis"/>
    <property type="evidence" value="ECO:0007669"/>
    <property type="project" value="TreeGrafter"/>
</dbReference>
<evidence type="ECO:0000256" key="11">
    <source>
        <dbReference type="HAMAP-Rule" id="MF_01479"/>
    </source>
</evidence>
<comment type="subcellular location">
    <subcellularLocation>
        <location evidence="1 11">Cytoplasm</location>
    </subcellularLocation>
</comment>
<dbReference type="InterPro" id="IPR003482">
    <property type="entry name" value="Whib"/>
</dbReference>
<keyword evidence="7 11" id="KW-0805">Transcription regulation</keyword>
<dbReference type="GO" id="GO:0005737">
    <property type="term" value="C:cytoplasm"/>
    <property type="evidence" value="ECO:0007669"/>
    <property type="project" value="UniProtKB-SubCell"/>
</dbReference>
<evidence type="ECO:0000256" key="1">
    <source>
        <dbReference type="ARBA" id="ARBA00004496"/>
    </source>
</evidence>
<organism evidence="13 14">
    <name type="scientific">Klenkia soli</name>
    <dbReference type="NCBI Taxonomy" id="1052260"/>
    <lineage>
        <taxon>Bacteria</taxon>
        <taxon>Bacillati</taxon>
        <taxon>Actinomycetota</taxon>
        <taxon>Actinomycetes</taxon>
        <taxon>Geodermatophilales</taxon>
        <taxon>Geodermatophilaceae</taxon>
        <taxon>Klenkia</taxon>
    </lineage>
</organism>
<keyword evidence="8 11" id="KW-0238">DNA-binding</keyword>
<evidence type="ECO:0000256" key="3">
    <source>
        <dbReference type="ARBA" id="ARBA00022485"/>
    </source>
</evidence>
<dbReference type="PANTHER" id="PTHR38839:SF4">
    <property type="entry name" value="TRANSCRIPTIONAL REGULATOR WHIB"/>
    <property type="match status" value="1"/>
</dbReference>
<dbReference type="AlphaFoldDB" id="A0A1H0SYN9"/>
<evidence type="ECO:0000256" key="9">
    <source>
        <dbReference type="ARBA" id="ARBA00023157"/>
    </source>
</evidence>
<reference evidence="14" key="1">
    <citation type="submission" date="2016-10" db="EMBL/GenBank/DDBJ databases">
        <authorList>
            <person name="Varghese N."/>
            <person name="Submissions S."/>
        </authorList>
    </citation>
    <scope>NUCLEOTIDE SEQUENCE [LARGE SCALE GENOMIC DNA]</scope>
    <source>
        <strain evidence="14">DSM 45843</strain>
    </source>
</reference>
<name>A0A1H0SYN9_9ACTN</name>
<dbReference type="PANTHER" id="PTHR38839">
    <property type="entry name" value="TRANSCRIPTIONAL REGULATOR WHID-RELATED"/>
    <property type="match status" value="1"/>
</dbReference>
<evidence type="ECO:0000256" key="5">
    <source>
        <dbReference type="ARBA" id="ARBA00023004"/>
    </source>
</evidence>
<dbReference type="RefSeq" id="WP_165617672.1">
    <property type="nucleotide sequence ID" value="NZ_FNIR01000014.1"/>
</dbReference>
<keyword evidence="3 11" id="KW-0004">4Fe-4S</keyword>
<proteinExistence type="inferred from homology"/>
<dbReference type="InterPro" id="IPR034768">
    <property type="entry name" value="4FE4S_WBL"/>
</dbReference>
<dbReference type="HAMAP" id="MF_01479">
    <property type="entry name" value="WhiB"/>
    <property type="match status" value="1"/>
</dbReference>
<dbReference type="GO" id="GO:0003677">
    <property type="term" value="F:DNA binding"/>
    <property type="evidence" value="ECO:0007669"/>
    <property type="project" value="UniProtKB-UniRule"/>
</dbReference>
<dbReference type="Pfam" id="PF02467">
    <property type="entry name" value="Whib"/>
    <property type="match status" value="1"/>
</dbReference>
<comment type="cofactor">
    <cofactor evidence="11">
        <name>[4Fe-4S] cluster</name>
        <dbReference type="ChEBI" id="CHEBI:49883"/>
    </cofactor>
    <text evidence="11">Binds 1 [4Fe-4S] cluster per subunit. Following nitrosylation of the [4Fe-4S] cluster binds 1 [4Fe-8(NO)] cluster per subunit.</text>
</comment>
<feature type="domain" description="4Fe-4S Wbl-type" evidence="12">
    <location>
        <begin position="44"/>
        <end position="104"/>
    </location>
</feature>